<dbReference type="AlphaFoldDB" id="A0A537LP83"/>
<dbReference type="InterPro" id="IPR003696">
    <property type="entry name" value="Carbtransf_dom"/>
</dbReference>
<feature type="non-terminal residue" evidence="2">
    <location>
        <position position="170"/>
    </location>
</feature>
<proteinExistence type="predicted"/>
<organism evidence="2 3">
    <name type="scientific">Candidatus Segetimicrobium genomatis</name>
    <dbReference type="NCBI Taxonomy" id="2569760"/>
    <lineage>
        <taxon>Bacteria</taxon>
        <taxon>Bacillati</taxon>
        <taxon>Candidatus Sysuimicrobiota</taxon>
        <taxon>Candidatus Sysuimicrobiia</taxon>
        <taxon>Candidatus Sysuimicrobiales</taxon>
        <taxon>Candidatus Segetimicrobiaceae</taxon>
        <taxon>Candidatus Segetimicrobium</taxon>
    </lineage>
</organism>
<feature type="domain" description="Carbamoyltransferase" evidence="1">
    <location>
        <begin position="3"/>
        <end position="160"/>
    </location>
</feature>
<reference evidence="2 3" key="1">
    <citation type="journal article" date="2019" name="Nat. Microbiol.">
        <title>Mediterranean grassland soil C-N compound turnover is dependent on rainfall and depth, and is mediated by genomically divergent microorganisms.</title>
        <authorList>
            <person name="Diamond S."/>
            <person name="Andeer P.F."/>
            <person name="Li Z."/>
            <person name="Crits-Christoph A."/>
            <person name="Burstein D."/>
            <person name="Anantharaman K."/>
            <person name="Lane K.R."/>
            <person name="Thomas B.C."/>
            <person name="Pan C."/>
            <person name="Northen T.R."/>
            <person name="Banfield J.F."/>
        </authorList>
    </citation>
    <scope>NUCLEOTIDE SEQUENCE [LARGE SCALE GENOMIC DNA]</scope>
    <source>
        <strain evidence="2">NP_5</strain>
    </source>
</reference>
<dbReference type="InterPro" id="IPR051338">
    <property type="entry name" value="NodU/CmcH_Carbamoyltrnsfr"/>
</dbReference>
<name>A0A537LP83_9BACT</name>
<accession>A0A537LP83</accession>
<protein>
    <recommendedName>
        <fullName evidence="1">Carbamoyltransferase domain-containing protein</fullName>
    </recommendedName>
</protein>
<dbReference type="Gene3D" id="3.30.420.40">
    <property type="match status" value="1"/>
</dbReference>
<dbReference type="Pfam" id="PF02543">
    <property type="entry name" value="Carbam_trans_N"/>
    <property type="match status" value="1"/>
</dbReference>
<evidence type="ECO:0000313" key="2">
    <source>
        <dbReference type="EMBL" id="TMJ09805.1"/>
    </source>
</evidence>
<gene>
    <name evidence="2" type="ORF">E6H02_08695</name>
</gene>
<dbReference type="Proteomes" id="UP000320393">
    <property type="component" value="Unassembled WGS sequence"/>
</dbReference>
<comment type="caution">
    <text evidence="2">The sequence shown here is derived from an EMBL/GenBank/DDBJ whole genome shotgun (WGS) entry which is preliminary data.</text>
</comment>
<dbReference type="PANTHER" id="PTHR34847">
    <property type="entry name" value="NODULATION PROTEIN U"/>
    <property type="match status" value="1"/>
</dbReference>
<dbReference type="EMBL" id="VBAM01000330">
    <property type="protein sequence ID" value="TMJ09805.1"/>
    <property type="molecule type" value="Genomic_DNA"/>
</dbReference>
<sequence length="170" mass="19316">MNILGISCFFHDAAAALIQDGIVTAAAEEERFSRIKHDSTFPIRAIEFCLRTGKLRAEDLDWVVFYEKPFVKFDRILMSTLATFPQSFHVFREWMSKWLNEKLWVRGLIRKRVGVPSDRILFSGHHLAHASSAFYCSPYDEAAILTVDGSGEWATATFGAGRDRNIEILG</sequence>
<evidence type="ECO:0000313" key="3">
    <source>
        <dbReference type="Proteomes" id="UP000320393"/>
    </source>
</evidence>
<evidence type="ECO:0000259" key="1">
    <source>
        <dbReference type="Pfam" id="PF02543"/>
    </source>
</evidence>
<dbReference type="GO" id="GO:0003824">
    <property type="term" value="F:catalytic activity"/>
    <property type="evidence" value="ECO:0007669"/>
    <property type="project" value="InterPro"/>
</dbReference>
<dbReference type="PANTHER" id="PTHR34847:SF1">
    <property type="entry name" value="NODULATION PROTEIN U"/>
    <property type="match status" value="1"/>
</dbReference>